<reference evidence="2" key="2">
    <citation type="submission" date="2015-01" db="EMBL/GenBank/DDBJ databases">
        <title>Evolutionary Origins and Diversification of the Mycorrhizal Mutualists.</title>
        <authorList>
            <consortium name="DOE Joint Genome Institute"/>
            <consortium name="Mycorrhizal Genomics Consortium"/>
            <person name="Kohler A."/>
            <person name="Kuo A."/>
            <person name="Nagy L.G."/>
            <person name="Floudas D."/>
            <person name="Copeland A."/>
            <person name="Barry K.W."/>
            <person name="Cichocki N."/>
            <person name="Veneault-Fourrey C."/>
            <person name="LaButti K."/>
            <person name="Lindquist E.A."/>
            <person name="Lipzen A."/>
            <person name="Lundell T."/>
            <person name="Morin E."/>
            <person name="Murat C."/>
            <person name="Riley R."/>
            <person name="Ohm R."/>
            <person name="Sun H."/>
            <person name="Tunlid A."/>
            <person name="Henrissat B."/>
            <person name="Grigoriev I.V."/>
            <person name="Hibbett D.S."/>
            <person name="Martin F."/>
        </authorList>
    </citation>
    <scope>NUCLEOTIDE SEQUENCE [LARGE SCALE GENOMIC DNA]</scope>
    <source>
        <strain evidence="2">h7</strain>
    </source>
</reference>
<reference evidence="1 2" key="1">
    <citation type="submission" date="2014-04" db="EMBL/GenBank/DDBJ databases">
        <authorList>
            <consortium name="DOE Joint Genome Institute"/>
            <person name="Kuo A."/>
            <person name="Gay G."/>
            <person name="Dore J."/>
            <person name="Kohler A."/>
            <person name="Nagy L.G."/>
            <person name="Floudas D."/>
            <person name="Copeland A."/>
            <person name="Barry K.W."/>
            <person name="Cichocki N."/>
            <person name="Veneault-Fourrey C."/>
            <person name="LaButti K."/>
            <person name="Lindquist E.A."/>
            <person name="Lipzen A."/>
            <person name="Lundell T."/>
            <person name="Morin E."/>
            <person name="Murat C."/>
            <person name="Sun H."/>
            <person name="Tunlid A."/>
            <person name="Henrissat B."/>
            <person name="Grigoriev I.V."/>
            <person name="Hibbett D.S."/>
            <person name="Martin F."/>
            <person name="Nordberg H.P."/>
            <person name="Cantor M.N."/>
            <person name="Hua S.X."/>
        </authorList>
    </citation>
    <scope>NUCLEOTIDE SEQUENCE [LARGE SCALE GENOMIC DNA]</scope>
    <source>
        <strain evidence="2">h7</strain>
    </source>
</reference>
<protein>
    <submittedName>
        <fullName evidence="1">Uncharacterized protein</fullName>
    </submittedName>
</protein>
<dbReference type="Proteomes" id="UP000053424">
    <property type="component" value="Unassembled WGS sequence"/>
</dbReference>
<evidence type="ECO:0000313" key="1">
    <source>
        <dbReference type="EMBL" id="KIM37101.1"/>
    </source>
</evidence>
<organism evidence="1 2">
    <name type="scientific">Hebeloma cylindrosporum</name>
    <dbReference type="NCBI Taxonomy" id="76867"/>
    <lineage>
        <taxon>Eukaryota</taxon>
        <taxon>Fungi</taxon>
        <taxon>Dikarya</taxon>
        <taxon>Basidiomycota</taxon>
        <taxon>Agaricomycotina</taxon>
        <taxon>Agaricomycetes</taxon>
        <taxon>Agaricomycetidae</taxon>
        <taxon>Agaricales</taxon>
        <taxon>Agaricineae</taxon>
        <taxon>Hymenogastraceae</taxon>
        <taxon>Hebeloma</taxon>
    </lineage>
</organism>
<sequence>MDCLVRCASFCSRPSLFSLDLFVRAVWLRFGVHNVIISKIATIHRSTLVLRPTSSKSS</sequence>
<gene>
    <name evidence="1" type="ORF">M413DRAFT_281447</name>
</gene>
<keyword evidence="2" id="KW-1185">Reference proteome</keyword>
<dbReference type="AlphaFoldDB" id="A0A0C3C0C6"/>
<dbReference type="HOGENOM" id="CLU_2979336_0_0_1"/>
<dbReference type="EMBL" id="KN831800">
    <property type="protein sequence ID" value="KIM37101.1"/>
    <property type="molecule type" value="Genomic_DNA"/>
</dbReference>
<name>A0A0C3C0C6_HEBCY</name>
<accession>A0A0C3C0C6</accession>
<evidence type="ECO:0000313" key="2">
    <source>
        <dbReference type="Proteomes" id="UP000053424"/>
    </source>
</evidence>
<proteinExistence type="predicted"/>